<dbReference type="Pfam" id="PF24696">
    <property type="entry name" value="UGSC"/>
    <property type="match status" value="1"/>
</dbReference>
<evidence type="ECO:0000313" key="2">
    <source>
        <dbReference type="EMBL" id="VYT46448.1"/>
    </source>
</evidence>
<dbReference type="AlphaFoldDB" id="A0A6N2WY43"/>
<proteinExistence type="predicted"/>
<sequence>MTRASILVEKLGIPTVTLCCDGFKIAGSFTAKGEGYPNLPFATHPGHVNTTANEQVYDNAVDIMMDMVVKGLTVQPKDAKPKKEPGARDIIFSGTYEEINEYFLEKEWSEGLPIVPPTLEKVDEFMRFTDRKADEVLGIVKPDNRKATIWSVAVNGVMSGCRPEYMPILVAIAEALCDPYFAQENLGHTPATEVMIILSGSLVKELNFNCTQGALRPGFQANTSIGRFWRMYLRNVCGFLPHKTDKGCYGDNFRIVLAENDEYLESIGWQPYRMDRGFKNEDNVITIMTCTERTQGIEVGWPTAEGILTAIEKRMADNHMFIQFLFRGQHLMPLVILTPTIVDSLIKEGYTKDEVKEHFFKGAKFRLWNLSNRLAERFVTGLEQGNWPELIGTKEEYGDFRVNEDGKLEFYDENGNLKDMGENRFIQMIADPKDFQLIVSGDPARDHVIIGAQNGFMGWPTSKKIELPEKWDELLNNVRK</sequence>
<dbReference type="RefSeq" id="WP_024726160.1">
    <property type="nucleotide sequence ID" value="NZ_CP094684.1"/>
</dbReference>
<reference evidence="2" key="1">
    <citation type="submission" date="2019-11" db="EMBL/GenBank/DDBJ databases">
        <authorList>
            <person name="Feng L."/>
        </authorList>
    </citation>
    <scope>NUCLEOTIDE SEQUENCE</scope>
    <source>
        <strain evidence="2">CbolteaeLFYP116</strain>
    </source>
</reference>
<protein>
    <recommendedName>
        <fullName evidence="1">UGSC-like domain-containing protein</fullName>
    </recommendedName>
</protein>
<dbReference type="EMBL" id="CACRTF010000017">
    <property type="protein sequence ID" value="VYT46448.1"/>
    <property type="molecule type" value="Genomic_DNA"/>
</dbReference>
<accession>A0A6N2WY43</accession>
<organism evidence="2">
    <name type="scientific">Enterocloster bolteae</name>
    <dbReference type="NCBI Taxonomy" id="208479"/>
    <lineage>
        <taxon>Bacteria</taxon>
        <taxon>Bacillati</taxon>
        <taxon>Bacillota</taxon>
        <taxon>Clostridia</taxon>
        <taxon>Lachnospirales</taxon>
        <taxon>Lachnospiraceae</taxon>
        <taxon>Enterocloster</taxon>
    </lineage>
</organism>
<dbReference type="InterPro" id="IPR057767">
    <property type="entry name" value="UGSC-like_dom"/>
</dbReference>
<evidence type="ECO:0000259" key="1">
    <source>
        <dbReference type="Pfam" id="PF24696"/>
    </source>
</evidence>
<feature type="domain" description="UGSC-like" evidence="1">
    <location>
        <begin position="3"/>
        <end position="72"/>
    </location>
</feature>
<gene>
    <name evidence="2" type="ORF">CBLFYP116_04100</name>
</gene>
<name>A0A6N2WY43_9FIRM</name>